<proteinExistence type="predicted"/>
<organism evidence="2 3">
    <name type="scientific">Chromobacterium subtsugae</name>
    <dbReference type="NCBI Taxonomy" id="251747"/>
    <lineage>
        <taxon>Bacteria</taxon>
        <taxon>Pseudomonadati</taxon>
        <taxon>Pseudomonadota</taxon>
        <taxon>Betaproteobacteria</taxon>
        <taxon>Neisseriales</taxon>
        <taxon>Chromobacteriaceae</taxon>
        <taxon>Chromobacterium</taxon>
    </lineage>
</organism>
<accession>A0ABS7FGA7</accession>
<dbReference type="Pfam" id="PF09842">
    <property type="entry name" value="DUF2069"/>
    <property type="match status" value="1"/>
</dbReference>
<keyword evidence="1" id="KW-0472">Membrane</keyword>
<evidence type="ECO:0000256" key="1">
    <source>
        <dbReference type="SAM" id="Phobius"/>
    </source>
</evidence>
<reference evidence="2 3" key="1">
    <citation type="submission" date="2021-05" db="EMBL/GenBank/DDBJ databases">
        <title>Draft Whole Genome Sequencing Of Biosensor Chromobacterium violaceum Strain CV026 Reveals A Regulatory RNA In Chromobacterium violaceum Phenotype Regulatory Network.</title>
        <authorList>
            <person name="Hong K.W."/>
            <person name="Chan K.G."/>
            <person name="Chang C.-Y."/>
        </authorList>
    </citation>
    <scope>NUCLEOTIDE SEQUENCE [LARGE SCALE GENOMIC DNA]</scope>
    <source>
        <strain evidence="2 3">ATCC 31532</strain>
    </source>
</reference>
<protein>
    <submittedName>
        <fullName evidence="2">DUF2069 domain-containing protein</fullName>
    </submittedName>
</protein>
<gene>
    <name evidence="2" type="ORF">KIF53_11965</name>
</gene>
<evidence type="ECO:0000313" key="3">
    <source>
        <dbReference type="Proteomes" id="UP000711178"/>
    </source>
</evidence>
<dbReference type="EMBL" id="JAHDTB010000009">
    <property type="protein sequence ID" value="MBW8288343.1"/>
    <property type="molecule type" value="Genomic_DNA"/>
</dbReference>
<keyword evidence="1" id="KW-1133">Transmembrane helix</keyword>
<dbReference type="RefSeq" id="WP_043578423.1">
    <property type="nucleotide sequence ID" value="NZ_CP142381.1"/>
</dbReference>
<sequence>MSRDFFRRGASAALIALILLTLAWELWLAPLRPGGSFLAFKALLLLLPLRGILAGRLYTYQWSSMFILAFFSEGVMRGWADPGLAGRFALGEVLLSTLFFICVLGFARSFKRRA</sequence>
<keyword evidence="1" id="KW-0812">Transmembrane</keyword>
<dbReference type="GeneID" id="89684072"/>
<feature type="transmembrane region" description="Helical" evidence="1">
    <location>
        <begin position="86"/>
        <end position="107"/>
    </location>
</feature>
<keyword evidence="3" id="KW-1185">Reference proteome</keyword>
<dbReference type="Proteomes" id="UP000711178">
    <property type="component" value="Unassembled WGS sequence"/>
</dbReference>
<evidence type="ECO:0000313" key="2">
    <source>
        <dbReference type="EMBL" id="MBW8288343.1"/>
    </source>
</evidence>
<dbReference type="InterPro" id="IPR018643">
    <property type="entry name" value="DUF2069_membrane"/>
</dbReference>
<name>A0ABS7FGA7_9NEIS</name>
<comment type="caution">
    <text evidence="2">The sequence shown here is derived from an EMBL/GenBank/DDBJ whole genome shotgun (WGS) entry which is preliminary data.</text>
</comment>